<organism evidence="2 3">
    <name type="scientific">Caulochytrium protostelioides</name>
    <dbReference type="NCBI Taxonomy" id="1555241"/>
    <lineage>
        <taxon>Eukaryota</taxon>
        <taxon>Fungi</taxon>
        <taxon>Fungi incertae sedis</taxon>
        <taxon>Chytridiomycota</taxon>
        <taxon>Chytridiomycota incertae sedis</taxon>
        <taxon>Chytridiomycetes</taxon>
        <taxon>Caulochytriales</taxon>
        <taxon>Caulochytriaceae</taxon>
        <taxon>Caulochytrium</taxon>
    </lineage>
</organism>
<sequence length="520" mass="53846">MAPGGPTARCTRQRSRPSPRISRVSATSSQKACDGFDSFLPLTPTDLSMAVSPPPLPAMAAMVAQVAQVARVDTHADVNDDATASDHETETEPYPPLSPVLAAYRAARPHLPRMAAMALDVPVSPDAPQDPAIPSIGAWSDMTQQYLASTLLAGRFPPPVVRDALLRYLATVTAVAASLPAEADDDDADKSNDHDGRHVDGPEGDDQAAPASWRRTIQQVQTCIDTAVDAMSLLAVLGGSAPTTRRFTFKAPDLVVDAVPPALQTLVQQGAAHSELATASANPTLRLTVREVSLEDGTGLGLVVWGATVQLATMLAQGRLAPLLAGRQHLLELGCGVPLAGIAARVRSLLPVAAADGVAPPGAGGAWVTVTDYHATVLANATACLALNGAAVAAGLRASLLDWYAPPAAQAAAVAAMEAAAGGRAVDTVLAADVCYEVQDAEQVARVIDHVLNPRHRAQRAAVPPLAIVVLPLRRGFDAEREAFKATAAALGGHVAASRLDPLAGRAEDCELIQITWPAP</sequence>
<feature type="region of interest" description="Disordered" evidence="1">
    <location>
        <begin position="181"/>
        <end position="213"/>
    </location>
</feature>
<name>A0A4V1IVJ1_9FUNG</name>
<reference evidence="3" key="1">
    <citation type="journal article" date="2018" name="Nat. Microbiol.">
        <title>Leveraging single-cell genomics to expand the fungal tree of life.</title>
        <authorList>
            <person name="Ahrendt S.R."/>
            <person name="Quandt C.A."/>
            <person name="Ciobanu D."/>
            <person name="Clum A."/>
            <person name="Salamov A."/>
            <person name="Andreopoulos B."/>
            <person name="Cheng J.F."/>
            <person name="Woyke T."/>
            <person name="Pelin A."/>
            <person name="Henrissat B."/>
            <person name="Reynolds N.K."/>
            <person name="Benny G.L."/>
            <person name="Smith M.E."/>
            <person name="James T.Y."/>
            <person name="Grigoriev I.V."/>
        </authorList>
    </citation>
    <scope>NUCLEOTIDE SEQUENCE [LARGE SCALE GENOMIC DNA]</scope>
    <source>
        <strain evidence="3">ATCC 52028</strain>
    </source>
</reference>
<dbReference type="AlphaFoldDB" id="A0A4V1IVJ1"/>
<protein>
    <recommendedName>
        <fullName evidence="4">S-adenosyl-L-methionine-dependent methyltransferase</fullName>
    </recommendedName>
</protein>
<gene>
    <name evidence="2" type="ORF">CXG81DRAFT_16368</name>
</gene>
<dbReference type="STRING" id="1555241.A0A4V1IVJ1"/>
<accession>A0A4V1IVJ1</accession>
<dbReference type="InterPro" id="IPR019410">
    <property type="entry name" value="Methyltransf_16"/>
</dbReference>
<evidence type="ECO:0000256" key="1">
    <source>
        <dbReference type="SAM" id="MobiDB-lite"/>
    </source>
</evidence>
<dbReference type="Proteomes" id="UP000274922">
    <property type="component" value="Unassembled WGS sequence"/>
</dbReference>
<dbReference type="Gene3D" id="3.40.50.150">
    <property type="entry name" value="Vaccinia Virus protein VP39"/>
    <property type="match status" value="1"/>
</dbReference>
<dbReference type="EMBL" id="ML014112">
    <property type="protein sequence ID" value="RKP04239.1"/>
    <property type="molecule type" value="Genomic_DNA"/>
</dbReference>
<proteinExistence type="predicted"/>
<feature type="compositionally biased region" description="Basic and acidic residues" evidence="1">
    <location>
        <begin position="189"/>
        <end position="201"/>
    </location>
</feature>
<evidence type="ECO:0008006" key="4">
    <source>
        <dbReference type="Google" id="ProtNLM"/>
    </source>
</evidence>
<dbReference type="Pfam" id="PF10294">
    <property type="entry name" value="Methyltransf_16"/>
    <property type="match status" value="1"/>
</dbReference>
<evidence type="ECO:0000313" key="2">
    <source>
        <dbReference type="EMBL" id="RKP04239.1"/>
    </source>
</evidence>
<dbReference type="PANTHER" id="PTHR14614">
    <property type="entry name" value="HEPATOCELLULAR CARCINOMA-ASSOCIATED ANTIGEN"/>
    <property type="match status" value="1"/>
</dbReference>
<evidence type="ECO:0000313" key="3">
    <source>
        <dbReference type="Proteomes" id="UP000274922"/>
    </source>
</evidence>
<dbReference type="InterPro" id="IPR029063">
    <property type="entry name" value="SAM-dependent_MTases_sf"/>
</dbReference>
<keyword evidence="3" id="KW-1185">Reference proteome</keyword>
<feature type="region of interest" description="Disordered" evidence="1">
    <location>
        <begin position="1"/>
        <end position="35"/>
    </location>
</feature>